<accession>A2EL62</accession>
<reference evidence="1" key="2">
    <citation type="journal article" date="2007" name="Science">
        <title>Draft genome sequence of the sexually transmitted pathogen Trichomonas vaginalis.</title>
        <authorList>
            <person name="Carlton J.M."/>
            <person name="Hirt R.P."/>
            <person name="Silva J.C."/>
            <person name="Delcher A.L."/>
            <person name="Schatz M."/>
            <person name="Zhao Q."/>
            <person name="Wortman J.R."/>
            <person name="Bidwell S.L."/>
            <person name="Alsmark U.C.M."/>
            <person name="Besteiro S."/>
            <person name="Sicheritz-Ponten T."/>
            <person name="Noel C.J."/>
            <person name="Dacks J.B."/>
            <person name="Foster P.G."/>
            <person name="Simillion C."/>
            <person name="Van de Peer Y."/>
            <person name="Miranda-Saavedra D."/>
            <person name="Barton G.J."/>
            <person name="Westrop G.D."/>
            <person name="Mueller S."/>
            <person name="Dessi D."/>
            <person name="Fiori P.L."/>
            <person name="Ren Q."/>
            <person name="Paulsen I."/>
            <person name="Zhang H."/>
            <person name="Bastida-Corcuera F.D."/>
            <person name="Simoes-Barbosa A."/>
            <person name="Brown M.T."/>
            <person name="Hayes R.D."/>
            <person name="Mukherjee M."/>
            <person name="Okumura C.Y."/>
            <person name="Schneider R."/>
            <person name="Smith A.J."/>
            <person name="Vanacova S."/>
            <person name="Villalvazo M."/>
            <person name="Haas B.J."/>
            <person name="Pertea M."/>
            <person name="Feldblyum T.V."/>
            <person name="Utterback T.R."/>
            <person name="Shu C.L."/>
            <person name="Osoegawa K."/>
            <person name="de Jong P.J."/>
            <person name="Hrdy I."/>
            <person name="Horvathova L."/>
            <person name="Zubacova Z."/>
            <person name="Dolezal P."/>
            <person name="Malik S.B."/>
            <person name="Logsdon J.M. Jr."/>
            <person name="Henze K."/>
            <person name="Gupta A."/>
            <person name="Wang C.C."/>
            <person name="Dunne R.L."/>
            <person name="Upcroft J.A."/>
            <person name="Upcroft P."/>
            <person name="White O."/>
            <person name="Salzberg S.L."/>
            <person name="Tang P."/>
            <person name="Chiu C.-H."/>
            <person name="Lee Y.-S."/>
            <person name="Embley T.M."/>
            <person name="Coombs G.H."/>
            <person name="Mottram J.C."/>
            <person name="Tachezy J."/>
            <person name="Fraser-Liggett C.M."/>
            <person name="Johnson P.J."/>
        </authorList>
    </citation>
    <scope>NUCLEOTIDE SEQUENCE [LARGE SCALE GENOMIC DNA]</scope>
    <source>
        <strain evidence="1">G3</strain>
    </source>
</reference>
<reference evidence="1" key="1">
    <citation type="submission" date="2006-10" db="EMBL/GenBank/DDBJ databases">
        <authorList>
            <person name="Amadeo P."/>
            <person name="Zhao Q."/>
            <person name="Wortman J."/>
            <person name="Fraser-Liggett C."/>
            <person name="Carlton J."/>
        </authorList>
    </citation>
    <scope>NUCLEOTIDE SEQUENCE</scope>
    <source>
        <strain evidence="1">G3</strain>
    </source>
</reference>
<dbReference type="RefSeq" id="XP_001318838.1">
    <property type="nucleotide sequence ID" value="XM_001318803.1"/>
</dbReference>
<protein>
    <submittedName>
        <fullName evidence="1">Uncharacterized protein</fullName>
    </submittedName>
</protein>
<gene>
    <name evidence="1" type="ORF">TVAG_056090</name>
</gene>
<dbReference type="VEuPathDB" id="TrichDB:TVAGG3_0217370"/>
<dbReference type="InParanoid" id="A2EL62"/>
<dbReference type="KEGG" id="tva:4764494"/>
<dbReference type="Proteomes" id="UP000001542">
    <property type="component" value="Unassembled WGS sequence"/>
</dbReference>
<dbReference type="VEuPathDB" id="TrichDB:TVAG_056090"/>
<dbReference type="AlphaFoldDB" id="A2EL62"/>
<sequence length="945" mass="108273">MGGFRDFLTIPFPEIDLSEQLNAELSRLKTIEMFSSVTPQDLPIKVGVGQYSLKKIFSDLFTINISVERIRAEKAAKLIFTASDELVSFEKATIAELDISKLDGFLNSLGNSNTDYLEQLQLLILPFLLRVPIEQLNNESLGRILNTLKKFNRKSIFIQALNIRTTIFHLEKQISLDATISTCLKTITTSLHKIYDSNYCDSIIPIICNMLVPQIFKACREVFGRENINLIEKIECQVYLPVILGSIAAYYPLALRNTEWAKLCEYFAQNSDFKRQVYPGHDFFINYPEKVQSNMVAENIIALMFSFAYFYKLSPNNPENDLYISCLRAICTKNQVGQHAVARSLYTMTKFSKFKPKVDLFLKIIKKDDNAAILYINMMRDNYTETPIKLEQNLNLGEILSEKFAGSNNVLLRKSIKQICCMTKPNFSSQADIVSITRSLECILGKSIYEVYCIAKSENLYSFLDQYIINLLKNGTIFKDFRTIPVICHLCTCYLTLFAKTVAKSQNVSLGFDAKLVLMIYDTIAVTSEPIITEAKSYTSLSASNYVERMKIASLIKGIRTQFFHYAILLCTYEFPSLRFALLLLLYDTLDYSIDSSLDQFTDIFDKIIPWNLKLFKSESPYISSLGCDLLIKLVNHTPVGKCNFISIDLFTSVDKAFKSFIKTPDKERKLLRIFSNLTRLFSCPNVKTSFLHEKDINKFIVICYSILSTSIMMEHQELAHFSFDILSVLCSYEITIIPHAPAKFRKIYDTVDADNYLPIVKKIGKIIEGFANVSPLILIHALKMMLFICQSEFFVDVFMKMNFSIDLEAIAKNEKFQETFMQISSLAIQITTELAEFDTSYAKRFIKFEKIESKLTNFPEGVALKQKLDSGDRKLVLEFQLKELQEFPKFRKTVESHKMAIAAAPKFRPLNGAPMVLRMINPRDDFYLGEVHFAARTEEQTVIE</sequence>
<evidence type="ECO:0000313" key="1">
    <source>
        <dbReference type="EMBL" id="EAY06615.1"/>
    </source>
</evidence>
<organism evidence="1 2">
    <name type="scientific">Trichomonas vaginalis (strain ATCC PRA-98 / G3)</name>
    <dbReference type="NCBI Taxonomy" id="412133"/>
    <lineage>
        <taxon>Eukaryota</taxon>
        <taxon>Metamonada</taxon>
        <taxon>Parabasalia</taxon>
        <taxon>Trichomonadida</taxon>
        <taxon>Trichomonadidae</taxon>
        <taxon>Trichomonas</taxon>
    </lineage>
</organism>
<proteinExistence type="predicted"/>
<name>A2EL62_TRIV3</name>
<dbReference type="EMBL" id="DS113419">
    <property type="protein sequence ID" value="EAY06615.1"/>
    <property type="molecule type" value="Genomic_DNA"/>
</dbReference>
<keyword evidence="2" id="KW-1185">Reference proteome</keyword>
<evidence type="ECO:0000313" key="2">
    <source>
        <dbReference type="Proteomes" id="UP000001542"/>
    </source>
</evidence>